<feature type="compositionally biased region" description="Low complexity" evidence="6">
    <location>
        <begin position="386"/>
        <end position="399"/>
    </location>
</feature>
<dbReference type="InterPro" id="IPR022310">
    <property type="entry name" value="NAD/GMP_synthase"/>
</dbReference>
<dbReference type="RefSeq" id="XP_002950114.1">
    <property type="nucleotide sequence ID" value="XM_002950068.1"/>
</dbReference>
<evidence type="ECO:0000256" key="6">
    <source>
        <dbReference type="SAM" id="MobiDB-lite"/>
    </source>
</evidence>
<evidence type="ECO:0000259" key="7">
    <source>
        <dbReference type="Pfam" id="PF02540"/>
    </source>
</evidence>
<dbReference type="GeneID" id="9619694"/>
<dbReference type="KEGG" id="vcn:VOLCADRAFT_90620"/>
<evidence type="ECO:0000313" key="9">
    <source>
        <dbReference type="Proteomes" id="UP000001058"/>
    </source>
</evidence>
<keyword evidence="9" id="KW-1185">Reference proteome</keyword>
<name>D8TUW5_VOLCA</name>
<dbReference type="SUPFAM" id="SSF52402">
    <property type="entry name" value="Adenine nucleotide alpha hydrolases-like"/>
    <property type="match status" value="1"/>
</dbReference>
<dbReference type="FunCoup" id="D8TUW5">
    <property type="interactions" value="1763"/>
</dbReference>
<dbReference type="PANTHER" id="PTHR23090:SF9">
    <property type="entry name" value="GLUTAMINE-DEPENDENT NAD(+) SYNTHETASE"/>
    <property type="match status" value="1"/>
</dbReference>
<keyword evidence="5" id="KW-0520">NAD</keyword>
<dbReference type="GO" id="GO:0003952">
    <property type="term" value="F:NAD+ synthase (glutamine-hydrolyzing) activity"/>
    <property type="evidence" value="ECO:0007669"/>
    <property type="project" value="InterPro"/>
</dbReference>
<dbReference type="GO" id="GO:0005524">
    <property type="term" value="F:ATP binding"/>
    <property type="evidence" value="ECO:0007669"/>
    <property type="project" value="UniProtKB-KW"/>
</dbReference>
<dbReference type="PANTHER" id="PTHR23090">
    <property type="entry name" value="NH 3 /GLUTAMINE-DEPENDENT NAD + SYNTHETASE"/>
    <property type="match status" value="1"/>
</dbReference>
<evidence type="ECO:0000256" key="5">
    <source>
        <dbReference type="ARBA" id="ARBA00023027"/>
    </source>
</evidence>
<dbReference type="GO" id="GO:0005737">
    <property type="term" value="C:cytoplasm"/>
    <property type="evidence" value="ECO:0007669"/>
    <property type="project" value="InterPro"/>
</dbReference>
<evidence type="ECO:0000256" key="3">
    <source>
        <dbReference type="ARBA" id="ARBA00022741"/>
    </source>
</evidence>
<dbReference type="STRING" id="3068.D8TUW5"/>
<gene>
    <name evidence="8" type="ORF">VOLCADRAFT_90620</name>
</gene>
<dbReference type="AlphaFoldDB" id="D8TUW5"/>
<comment type="pathway">
    <text evidence="1">Cofactor biosynthesis; NAD(+) biosynthesis.</text>
</comment>
<evidence type="ECO:0000256" key="4">
    <source>
        <dbReference type="ARBA" id="ARBA00022840"/>
    </source>
</evidence>
<dbReference type="EMBL" id="GL378338">
    <property type="protein sequence ID" value="EFJ48782.1"/>
    <property type="molecule type" value="Genomic_DNA"/>
</dbReference>
<feature type="region of interest" description="Disordered" evidence="6">
    <location>
        <begin position="361"/>
        <end position="399"/>
    </location>
</feature>
<dbReference type="OrthoDB" id="2020662at2759"/>
<accession>D8TUW5</accession>
<protein>
    <recommendedName>
        <fullName evidence="7">NAD/GMP synthase domain-containing protein</fullName>
    </recommendedName>
</protein>
<evidence type="ECO:0000256" key="2">
    <source>
        <dbReference type="ARBA" id="ARBA00022598"/>
    </source>
</evidence>
<feature type="domain" description="NAD/GMP synthase" evidence="7">
    <location>
        <begin position="57"/>
        <end position="166"/>
    </location>
</feature>
<dbReference type="PIRSF" id="PIRSF006630">
    <property type="entry name" value="NADS_GAT"/>
    <property type="match status" value="1"/>
</dbReference>
<dbReference type="InterPro" id="IPR003694">
    <property type="entry name" value="NAD_synthase"/>
</dbReference>
<dbReference type="Gene3D" id="3.40.50.620">
    <property type="entry name" value="HUPs"/>
    <property type="match status" value="2"/>
</dbReference>
<reference evidence="8 9" key="1">
    <citation type="journal article" date="2010" name="Science">
        <title>Genomic analysis of organismal complexity in the multicellular green alga Volvox carteri.</title>
        <authorList>
            <person name="Prochnik S.E."/>
            <person name="Umen J."/>
            <person name="Nedelcu A.M."/>
            <person name="Hallmann A."/>
            <person name="Miller S.M."/>
            <person name="Nishii I."/>
            <person name="Ferris P."/>
            <person name="Kuo A."/>
            <person name="Mitros T."/>
            <person name="Fritz-Laylin L.K."/>
            <person name="Hellsten U."/>
            <person name="Chapman J."/>
            <person name="Simakov O."/>
            <person name="Rensing S.A."/>
            <person name="Terry A."/>
            <person name="Pangilinan J."/>
            <person name="Kapitonov V."/>
            <person name="Jurka J."/>
            <person name="Salamov A."/>
            <person name="Shapiro H."/>
            <person name="Schmutz J."/>
            <person name="Grimwood J."/>
            <person name="Lindquist E."/>
            <person name="Lucas S."/>
            <person name="Grigoriev I.V."/>
            <person name="Schmitt R."/>
            <person name="Kirk D."/>
            <person name="Rokhsar D.S."/>
        </authorList>
    </citation>
    <scope>NUCLEOTIDE SEQUENCE [LARGE SCALE GENOMIC DNA]</scope>
    <source>
        <strain evidence="9">f. Nagariensis / Eve</strain>
    </source>
</reference>
<dbReference type="CDD" id="cd00553">
    <property type="entry name" value="NAD_synthase"/>
    <property type="match status" value="1"/>
</dbReference>
<dbReference type="UniPathway" id="UPA00253"/>
<organism evidence="9">
    <name type="scientific">Volvox carteri f. nagariensis</name>
    <dbReference type="NCBI Taxonomy" id="3068"/>
    <lineage>
        <taxon>Eukaryota</taxon>
        <taxon>Viridiplantae</taxon>
        <taxon>Chlorophyta</taxon>
        <taxon>core chlorophytes</taxon>
        <taxon>Chlorophyceae</taxon>
        <taxon>CS clade</taxon>
        <taxon>Chlamydomonadales</taxon>
        <taxon>Volvocaceae</taxon>
        <taxon>Volvox</taxon>
    </lineage>
</organism>
<evidence type="ECO:0000313" key="8">
    <source>
        <dbReference type="EMBL" id="EFJ48782.1"/>
    </source>
</evidence>
<dbReference type="Pfam" id="PF02540">
    <property type="entry name" value="NAD_synthase"/>
    <property type="match status" value="1"/>
</dbReference>
<dbReference type="eggNOG" id="KOG2303">
    <property type="taxonomic scope" value="Eukaryota"/>
</dbReference>
<evidence type="ECO:0000256" key="1">
    <source>
        <dbReference type="ARBA" id="ARBA00004790"/>
    </source>
</evidence>
<keyword evidence="2" id="KW-0436">Ligase</keyword>
<keyword evidence="4" id="KW-0067">ATP-binding</keyword>
<dbReference type="InParanoid" id="D8TUW5"/>
<dbReference type="Proteomes" id="UP000001058">
    <property type="component" value="Unassembled WGS sequence"/>
</dbReference>
<dbReference type="GO" id="GO:0009435">
    <property type="term" value="P:NAD+ biosynthetic process"/>
    <property type="evidence" value="ECO:0007669"/>
    <property type="project" value="UniProtKB-UniPathway"/>
</dbReference>
<proteinExistence type="predicted"/>
<dbReference type="GO" id="GO:0004359">
    <property type="term" value="F:glutaminase activity"/>
    <property type="evidence" value="ECO:0007669"/>
    <property type="project" value="InterPro"/>
</dbReference>
<keyword evidence="3" id="KW-0547">Nucleotide-binding</keyword>
<dbReference type="InterPro" id="IPR014445">
    <property type="entry name" value="Gln-dep_NAD_synthase"/>
</dbReference>
<sequence length="399" mass="43250">MVRRLATLATCNLNQWAMDFEGNLERIQESIRQARARGATYRVLLPEEEIAYGPACWLWDYLRRCGASGFLLPLSGGADSSSVAVIVGAMCQLVVEAVKAGDPRVIADVRRVAGQLAGRLLSCVYMGTVNSSYATRERARLLCEQIGAYHLSLSIDTVVEAVNIQARLRMVLAFLLAQLLPWARSLTGPSGGGGGGWLLVLGSANVDELRSRDWQAVEAAPPTAELEPLLDEVDMGMTYAELSLYGRLRKVARAGPVAMYNACAAMWRGRALAPGAIAAKPPVLQLTATRRRTLDPGDDEPQVKDFFRFYSINRHKATVLTPSYHMESYSPDDNRYDHRQFLYNVRWPWQFKRIDELAARDAAEEGAGPGAGAEAEEGAGAGAGEGAQAPAPPAGATRG</sequence>
<dbReference type="InterPro" id="IPR014729">
    <property type="entry name" value="Rossmann-like_a/b/a_fold"/>
</dbReference>